<dbReference type="PANTHER" id="PTHR38469">
    <property type="entry name" value="PERIPLASMIC PEPTIDASE SUBFAMILY S1B"/>
    <property type="match status" value="1"/>
</dbReference>
<keyword evidence="2 6" id="KW-0031">Aminopeptidase</keyword>
<comment type="caution">
    <text evidence="7">The sequence shown here is derived from an EMBL/GenBank/DDBJ whole genome shotgun (WGS) entry which is preliminary data.</text>
</comment>
<evidence type="ECO:0000256" key="5">
    <source>
        <dbReference type="ARBA" id="ARBA00022801"/>
    </source>
</evidence>
<organism evidence="7 8">
    <name type="scientific">Burkholderia savannae</name>
    <dbReference type="NCBI Taxonomy" id="1637837"/>
    <lineage>
        <taxon>Bacteria</taxon>
        <taxon>Pseudomonadati</taxon>
        <taxon>Pseudomonadota</taxon>
        <taxon>Betaproteobacteria</taxon>
        <taxon>Burkholderiales</taxon>
        <taxon>Burkholderiaceae</taxon>
        <taxon>Burkholderia</taxon>
        <taxon>pseudomallei group</taxon>
    </lineage>
</organism>
<evidence type="ECO:0000313" key="8">
    <source>
        <dbReference type="Proteomes" id="UP000070255"/>
    </source>
</evidence>
<feature type="chain" id="PRO_5044993128" description="Dipeptidyl-peptidase" evidence="6">
    <location>
        <begin position="29"/>
        <end position="733"/>
    </location>
</feature>
<gene>
    <name evidence="7" type="ORF">WS72_29740</name>
</gene>
<keyword evidence="6" id="KW-0720">Serine protease</keyword>
<feature type="signal peptide" evidence="6">
    <location>
        <begin position="1"/>
        <end position="28"/>
    </location>
</feature>
<dbReference type="PANTHER" id="PTHR38469:SF1">
    <property type="entry name" value="PERIPLASMIC PEPTIDASE SUBFAMILY S1B"/>
    <property type="match status" value="1"/>
</dbReference>
<dbReference type="InterPro" id="IPR009003">
    <property type="entry name" value="Peptidase_S1_PA"/>
</dbReference>
<evidence type="ECO:0000256" key="1">
    <source>
        <dbReference type="ARBA" id="ARBA00010491"/>
    </source>
</evidence>
<keyword evidence="5 6" id="KW-0378">Hydrolase</keyword>
<proteinExistence type="inferred from homology"/>
<keyword evidence="8" id="KW-1185">Reference proteome</keyword>
<protein>
    <recommendedName>
        <fullName evidence="6">Dipeptidyl-peptidase</fullName>
        <ecNumber evidence="6">3.4.14.-</ecNumber>
    </recommendedName>
</protein>
<dbReference type="EC" id="3.4.14.-" evidence="6"/>
<evidence type="ECO:0000313" key="7">
    <source>
        <dbReference type="EMBL" id="KWZ38963.1"/>
    </source>
</evidence>
<evidence type="ECO:0000256" key="2">
    <source>
        <dbReference type="ARBA" id="ARBA00022438"/>
    </source>
</evidence>
<dbReference type="InterPro" id="IPR019500">
    <property type="entry name" value="Pep_S46"/>
</dbReference>
<name>A0ABR5T6V7_9BURK</name>
<keyword evidence="4 6" id="KW-0732">Signal</keyword>
<dbReference type="EMBL" id="LNJQ01000004">
    <property type="protein sequence ID" value="KWZ38963.1"/>
    <property type="molecule type" value="Genomic_DNA"/>
</dbReference>
<evidence type="ECO:0000256" key="6">
    <source>
        <dbReference type="RuleBase" id="RU366067"/>
    </source>
</evidence>
<accession>A0ABR5T6V7</accession>
<dbReference type="Proteomes" id="UP000070255">
    <property type="component" value="Unassembled WGS sequence"/>
</dbReference>
<reference evidence="7 8" key="1">
    <citation type="submission" date="2015-11" db="EMBL/GenBank/DDBJ databases">
        <authorList>
            <person name="Sahl J."/>
            <person name="Wagner D."/>
            <person name="Keim P."/>
        </authorList>
    </citation>
    <scope>NUCLEOTIDE SEQUENCE [LARGE SCALE GENOMIC DNA]</scope>
    <source>
        <strain evidence="7 8">BDU18</strain>
    </source>
</reference>
<comment type="function">
    <text evidence="6">Catalyzes the removal of dipeptides from the N-terminus of oligopeptides.</text>
</comment>
<evidence type="ECO:0000256" key="3">
    <source>
        <dbReference type="ARBA" id="ARBA00022670"/>
    </source>
</evidence>
<comment type="similarity">
    <text evidence="1 6">Belongs to the peptidase S46 family.</text>
</comment>
<evidence type="ECO:0000256" key="4">
    <source>
        <dbReference type="ARBA" id="ARBA00022729"/>
    </source>
</evidence>
<keyword evidence="3 6" id="KW-0645">Protease</keyword>
<sequence>MRSPASPAPSVARSLLLACALAASAAQADEGMWQPPQLPGLADTLEQRGLALDPHTLSTLTAWPMDAVVSLGFCTASFVSPDGLIVTNHHCGYGALQYNSTPQNNLIENGFLARQRGNELPADPTQRVYVTERISDVTGKIEAALTPGMAGYARYVAIDAARKRLVRDCEQPGYRCDVYTFSGGYSYQLIRQRELRDVRLVYAPPLSIGKFGGDVDNWTWPRHTGDFTFLRAYVAKDGSAAPYSKDNVPYRPAHWLTVNPGGVNAGDFVMVAGYPGRTERYRLADELRNAIDWRYPTEIGMAKDNLAIIDAANKKNPAVGVLYANRVAGLNNRMKNFEGNLDGLAHSSALADKHADEAALDRWLAARPESGKLDGAGLKADFAALRQLVARRNALRERDFVSELLSNVGLYQASYKIVRLADEKQKADDIERETGYQKRDEIRIAGEAQRLERTMNPAVDQQMLVYALERHMKLPAGQRFAALDRWLAGASDDASIASKVADLYRGSKLADTATRMRWLDATPAQIAASDDGWLVLMRALMPDLLAYEREQKAIAADDSRLRARYMTALIAFEQSRGRPVYHDANSSLRVTFGTVQGYAPRDAVRYAPFTTVDGIAQKQTGVEPFNASAEQLDAIRKRAFDGFASPALGTLPVNFLANLDITGGNSGSPTLDKNGRLVGLAFDGTWEGVSSGWRYMPDMDRSIHVDVRYMLWVMHHLDHADNLLSEMRVSVPR</sequence>
<dbReference type="SUPFAM" id="SSF50494">
    <property type="entry name" value="Trypsin-like serine proteases"/>
    <property type="match status" value="1"/>
</dbReference>
<dbReference type="Pfam" id="PF10459">
    <property type="entry name" value="Peptidase_S46"/>
    <property type="match status" value="1"/>
</dbReference>